<evidence type="ECO:0000313" key="2">
    <source>
        <dbReference type="Proteomes" id="UP001458880"/>
    </source>
</evidence>
<gene>
    <name evidence="1" type="ORF">QE152_g15366</name>
</gene>
<dbReference type="AlphaFoldDB" id="A0AAW1L8K5"/>
<proteinExistence type="predicted"/>
<name>A0AAW1L8K5_POPJA</name>
<comment type="caution">
    <text evidence="1">The sequence shown here is derived from an EMBL/GenBank/DDBJ whole genome shotgun (WGS) entry which is preliminary data.</text>
</comment>
<dbReference type="EMBL" id="JASPKY010000150">
    <property type="protein sequence ID" value="KAK9730239.1"/>
    <property type="molecule type" value="Genomic_DNA"/>
</dbReference>
<keyword evidence="2" id="KW-1185">Reference proteome</keyword>
<evidence type="ECO:0000313" key="1">
    <source>
        <dbReference type="EMBL" id="KAK9730239.1"/>
    </source>
</evidence>
<sequence length="69" mass="7712">MVISIDPLAQNMRKHLAEIGVISQYNNDAEFALRAKMVLALAFVPIADLDEYIDVFANDLPVELQPLLN</sequence>
<protein>
    <submittedName>
        <fullName evidence="1">Uncharacterized protein</fullName>
    </submittedName>
</protein>
<accession>A0AAW1L8K5</accession>
<organism evidence="1 2">
    <name type="scientific">Popillia japonica</name>
    <name type="common">Japanese beetle</name>
    <dbReference type="NCBI Taxonomy" id="7064"/>
    <lineage>
        <taxon>Eukaryota</taxon>
        <taxon>Metazoa</taxon>
        <taxon>Ecdysozoa</taxon>
        <taxon>Arthropoda</taxon>
        <taxon>Hexapoda</taxon>
        <taxon>Insecta</taxon>
        <taxon>Pterygota</taxon>
        <taxon>Neoptera</taxon>
        <taxon>Endopterygota</taxon>
        <taxon>Coleoptera</taxon>
        <taxon>Polyphaga</taxon>
        <taxon>Scarabaeiformia</taxon>
        <taxon>Scarabaeidae</taxon>
        <taxon>Rutelinae</taxon>
        <taxon>Popillia</taxon>
    </lineage>
</organism>
<dbReference type="Proteomes" id="UP001458880">
    <property type="component" value="Unassembled WGS sequence"/>
</dbReference>
<reference evidence="1 2" key="1">
    <citation type="journal article" date="2024" name="BMC Genomics">
        <title>De novo assembly and annotation of Popillia japonica's genome with initial clues to its potential as an invasive pest.</title>
        <authorList>
            <person name="Cucini C."/>
            <person name="Boschi S."/>
            <person name="Funari R."/>
            <person name="Cardaioli E."/>
            <person name="Iannotti N."/>
            <person name="Marturano G."/>
            <person name="Paoli F."/>
            <person name="Bruttini M."/>
            <person name="Carapelli A."/>
            <person name="Frati F."/>
            <person name="Nardi F."/>
        </authorList>
    </citation>
    <scope>NUCLEOTIDE SEQUENCE [LARGE SCALE GENOMIC DNA]</scope>
    <source>
        <strain evidence="1">DMR45628</strain>
    </source>
</reference>